<dbReference type="AlphaFoldDB" id="A0A413IIC5"/>
<accession>A0A413IIC5</accession>
<gene>
    <name evidence="2" type="ORF">DXA50_18815</name>
</gene>
<proteinExistence type="predicted"/>
<dbReference type="PROSITE" id="PS51257">
    <property type="entry name" value="PROKAR_LIPOPROTEIN"/>
    <property type="match status" value="1"/>
</dbReference>
<evidence type="ECO:0000313" key="2">
    <source>
        <dbReference type="EMBL" id="RGY11799.1"/>
    </source>
</evidence>
<dbReference type="Pfam" id="PF16819">
    <property type="entry name" value="DUF5074"/>
    <property type="match status" value="1"/>
</dbReference>
<evidence type="ECO:0000313" key="3">
    <source>
        <dbReference type="Proteomes" id="UP000286063"/>
    </source>
</evidence>
<reference evidence="2 3" key="1">
    <citation type="submission" date="2018-08" db="EMBL/GenBank/DDBJ databases">
        <title>A genome reference for cultivated species of the human gut microbiota.</title>
        <authorList>
            <person name="Zou Y."/>
            <person name="Xue W."/>
            <person name="Luo G."/>
        </authorList>
    </citation>
    <scope>NUCLEOTIDE SEQUENCE [LARGE SCALE GENOMIC DNA]</scope>
    <source>
        <strain evidence="2 3">OF02-7</strain>
    </source>
</reference>
<sequence>MQLRRLFYLLIALCLCMSFLSCDKQGMPYPEGIMGNGDIEAIVVNEGGINSNAGCISLIYKDSTVVVDVFQDVNHRPLGDVAQSIAMINGKYFVALDNSKKVEVIDPITFKSLGTILYSQAGSPRQIVPISETEAVVSDLRQQLVRIRTVPPYGPPLEYISVPRWIEYLVSTENKVFGMTQGGLYVFDADNINKEFARVIKDIYNEEDTKTCQMLVDKNGMIWGLMNQKRSGSVTGITLKCVDPKREKVVKSYTLPIGNPDSQIPGEIIGYINYNRTDIDPTGTWIYFNVKTRSIKKNDKGEKEQQSVYRMNVETGTFELYQNLPGVSMMYGFAVSPEGEIYLCDCLDYTRQRGYIRHYLRDGTKISHKVGVYPSQIYFPKNRQ</sequence>
<dbReference type="Gene3D" id="2.130.10.10">
    <property type="entry name" value="YVTN repeat-like/Quinoprotein amine dehydrogenase"/>
    <property type="match status" value="1"/>
</dbReference>
<dbReference type="SUPFAM" id="SSF75011">
    <property type="entry name" value="3-carboxy-cis,cis-mucoante lactonizing enzyme"/>
    <property type="match status" value="1"/>
</dbReference>
<name>A0A413IIC5_9BACT</name>
<dbReference type="RefSeq" id="WP_117775676.1">
    <property type="nucleotide sequence ID" value="NZ_CAMFYF010000132.1"/>
</dbReference>
<dbReference type="InterPro" id="IPR031815">
    <property type="entry name" value="DUF5074"/>
</dbReference>
<evidence type="ECO:0008006" key="4">
    <source>
        <dbReference type="Google" id="ProtNLM"/>
    </source>
</evidence>
<comment type="caution">
    <text evidence="2">The sequence shown here is derived from an EMBL/GenBank/DDBJ whole genome shotgun (WGS) entry which is preliminary data.</text>
</comment>
<dbReference type="InterPro" id="IPR015943">
    <property type="entry name" value="WD40/YVTN_repeat-like_dom_sf"/>
</dbReference>
<dbReference type="OrthoDB" id="9773938at2"/>
<dbReference type="EMBL" id="QSCR01000050">
    <property type="protein sequence ID" value="RGY11799.1"/>
    <property type="molecule type" value="Genomic_DNA"/>
</dbReference>
<feature type="signal peptide" evidence="1">
    <location>
        <begin position="1"/>
        <end position="24"/>
    </location>
</feature>
<keyword evidence="1" id="KW-0732">Signal</keyword>
<protein>
    <recommendedName>
        <fullName evidence="4">DUF5074 domain-containing protein</fullName>
    </recommendedName>
</protein>
<dbReference type="Proteomes" id="UP000286063">
    <property type="component" value="Unassembled WGS sequence"/>
</dbReference>
<evidence type="ECO:0000256" key="1">
    <source>
        <dbReference type="SAM" id="SignalP"/>
    </source>
</evidence>
<feature type="chain" id="PRO_5019571390" description="DUF5074 domain-containing protein" evidence="1">
    <location>
        <begin position="25"/>
        <end position="384"/>
    </location>
</feature>
<organism evidence="2 3">
    <name type="scientific">Butyricimonas virosa</name>
    <dbReference type="NCBI Taxonomy" id="544645"/>
    <lineage>
        <taxon>Bacteria</taxon>
        <taxon>Pseudomonadati</taxon>
        <taxon>Bacteroidota</taxon>
        <taxon>Bacteroidia</taxon>
        <taxon>Bacteroidales</taxon>
        <taxon>Odoribacteraceae</taxon>
        <taxon>Butyricimonas</taxon>
    </lineage>
</organism>